<evidence type="ECO:0000256" key="1">
    <source>
        <dbReference type="SAM" id="MobiDB-lite"/>
    </source>
</evidence>
<protein>
    <submittedName>
        <fullName evidence="2">Uncharacterized protein</fullName>
    </submittedName>
</protein>
<keyword evidence="3" id="KW-1185">Reference proteome</keyword>
<dbReference type="OrthoDB" id="3800480at2759"/>
<evidence type="ECO:0000313" key="3">
    <source>
        <dbReference type="Proteomes" id="UP000800038"/>
    </source>
</evidence>
<feature type="compositionally biased region" description="Basic residues" evidence="1">
    <location>
        <begin position="248"/>
        <end position="266"/>
    </location>
</feature>
<reference evidence="2" key="1">
    <citation type="journal article" date="2020" name="Stud. Mycol.">
        <title>101 Dothideomycetes genomes: a test case for predicting lifestyles and emergence of pathogens.</title>
        <authorList>
            <person name="Haridas S."/>
            <person name="Albert R."/>
            <person name="Binder M."/>
            <person name="Bloem J."/>
            <person name="Labutti K."/>
            <person name="Salamov A."/>
            <person name="Andreopoulos B."/>
            <person name="Baker S."/>
            <person name="Barry K."/>
            <person name="Bills G."/>
            <person name="Bluhm B."/>
            <person name="Cannon C."/>
            <person name="Castanera R."/>
            <person name="Culley D."/>
            <person name="Daum C."/>
            <person name="Ezra D."/>
            <person name="Gonzalez J."/>
            <person name="Henrissat B."/>
            <person name="Kuo A."/>
            <person name="Liang C."/>
            <person name="Lipzen A."/>
            <person name="Lutzoni F."/>
            <person name="Magnuson J."/>
            <person name="Mondo S."/>
            <person name="Nolan M."/>
            <person name="Ohm R."/>
            <person name="Pangilinan J."/>
            <person name="Park H.-J."/>
            <person name="Ramirez L."/>
            <person name="Alfaro M."/>
            <person name="Sun H."/>
            <person name="Tritt A."/>
            <person name="Yoshinaga Y."/>
            <person name="Zwiers L.-H."/>
            <person name="Turgeon B."/>
            <person name="Goodwin S."/>
            <person name="Spatafora J."/>
            <person name="Crous P."/>
            <person name="Grigoriev I."/>
        </authorList>
    </citation>
    <scope>NUCLEOTIDE SEQUENCE</scope>
    <source>
        <strain evidence="2">CBS 161.51</strain>
    </source>
</reference>
<proteinExistence type="predicted"/>
<evidence type="ECO:0000313" key="2">
    <source>
        <dbReference type="EMBL" id="KAF1936994.1"/>
    </source>
</evidence>
<feature type="compositionally biased region" description="Basic and acidic residues" evidence="1">
    <location>
        <begin position="324"/>
        <end position="334"/>
    </location>
</feature>
<accession>A0A6A5SBS1</accession>
<name>A0A6A5SBS1_9PLEO</name>
<dbReference type="Proteomes" id="UP000800038">
    <property type="component" value="Unassembled WGS sequence"/>
</dbReference>
<organism evidence="2 3">
    <name type="scientific">Clathrospora elynae</name>
    <dbReference type="NCBI Taxonomy" id="706981"/>
    <lineage>
        <taxon>Eukaryota</taxon>
        <taxon>Fungi</taxon>
        <taxon>Dikarya</taxon>
        <taxon>Ascomycota</taxon>
        <taxon>Pezizomycotina</taxon>
        <taxon>Dothideomycetes</taxon>
        <taxon>Pleosporomycetidae</taxon>
        <taxon>Pleosporales</taxon>
        <taxon>Diademaceae</taxon>
        <taxon>Clathrospora</taxon>
    </lineage>
</organism>
<feature type="compositionally biased region" description="Basic and acidic residues" evidence="1">
    <location>
        <begin position="291"/>
        <end position="305"/>
    </location>
</feature>
<sequence length="450" mass="50334">MGIYNSQAAVPKLNKSCSNFWKWDAAITLYAQIHDATEVLTGEKLRPASPSYAGLIDKPKPFDVTTLDPSNNEHLLLMSKRKKFDNNCQSINDYIIKSAEKQKERVKYWGKLDAAIKMAFLPQFHVRSTKQSKVYKLQQSNTKRSHATIATRASMKPFTDKFRASLNKLKDMKLELPDKGVLYQFILAIEESYPNYTQVVRRDMQSNGNLTLDSMIKEINNKARQDDPVKTASFAAKKQHKPADSKGNKGRNNKQTRGNKHHGRGHGRGEHTASRRGRGSTANDIPGTGDEADKSVVKELDDFHPPEAGQGYDFRGLSNSNNRDNGEAPRHLDITADEDHRLVLDTRRDRKPTAKAAGLTDAISLKHIPLTVARCFASAISDAPSVTGDDPILPPEPASAKQARHHRFDKQWLLAEGEEYQSHHDNGTWEIVVTLPASIFALPIVHSIIC</sequence>
<dbReference type="EMBL" id="ML976159">
    <property type="protein sequence ID" value="KAF1936994.1"/>
    <property type="molecule type" value="Genomic_DNA"/>
</dbReference>
<feature type="region of interest" description="Disordered" evidence="1">
    <location>
        <begin position="222"/>
        <end position="334"/>
    </location>
</feature>
<gene>
    <name evidence="2" type="ORF">EJ02DRAFT_427023</name>
</gene>
<dbReference type="AlphaFoldDB" id="A0A6A5SBS1"/>